<dbReference type="eggNOG" id="ENOG502SPPU">
    <property type="taxonomic scope" value="Eukaryota"/>
</dbReference>
<dbReference type="VEuPathDB" id="CryptoDB:GNI_101800"/>
<evidence type="ECO:0000313" key="3">
    <source>
        <dbReference type="Proteomes" id="UP000019763"/>
    </source>
</evidence>
<dbReference type="Proteomes" id="UP000019763">
    <property type="component" value="Unassembled WGS sequence"/>
</dbReference>
<name>A0A023B4S7_GRENI</name>
<gene>
    <name evidence="2" type="ORF">GNI_101800</name>
</gene>
<proteinExistence type="predicted"/>
<feature type="region of interest" description="Disordered" evidence="1">
    <location>
        <begin position="1001"/>
        <end position="1021"/>
    </location>
</feature>
<dbReference type="RefSeq" id="XP_011131189.1">
    <property type="nucleotide sequence ID" value="XM_011132887.1"/>
</dbReference>
<protein>
    <submittedName>
        <fullName evidence="2">Uncharacterized protein</fullName>
    </submittedName>
</protein>
<keyword evidence="3" id="KW-1185">Reference proteome</keyword>
<accession>A0A023B4S7</accession>
<sequence>MCLESALKFLDQASIMSDQAVAKIDSMVVETLGDWDDGDDIISEMDVIAEIDRIVEDMLADYPGARFESRTVGNSTALERYSVGLELDRTYDLVNECIPAFQITFPHEDASSVEAKYLVWAYDILSHGWWHLVPFQVKKPVSVFGLARKAVEWEEARKANPGLKVNVLLEARCYRGNRNSRVLWDVPMFSFKLKMERSIDDLGFGNYIDANNNRDANNNWDAKEDSSRGRVRCKCQARCTCQLIPLSDVNASLQDLFCNWPVDEIGSCQLKQNMRRWRLRYQKHYSGSSGGPCMSGRQFDELVVRTLGRLRVPLTEVSKAFRRAQRRQRIRERVAEVVMRDPREASLVKTIMGDLLPSHLVGVGGNKFQVVKEGEDDLRIPPRYLVWAYDILNHGWWGMIPISSQGLSLFGLAQKAQEWEAGGGRMYSLLSSCYMCRESVGRVHYPGTTCERCEKSWNPEEFWEWLRSRHFENIYDQLKRHTNHPVEEDIGDSSHKDSNHKDSNRSIRVDRNWLIRLIDEIGFDIPTGKKEATFEICDSAIEKYLPSTGYQSLSGRFMAFWIPGRQMVKKSPNGFCRWEHERLIVYRISSYCTNLVDPVPRYGLCEKPRPDTPVDCPAMISIICGGVSKSIPSFQIIFPQEEEWRVPARYLVWAYDILYWGWWHLVPFEVAKKPVSVFGLAQMAVTWDTSRKRDPGLRGTSTLAARCYKASYCITDELVWDARALIEWLKRRSASDVGFRGALQKDDKKGAWFIRLANVDDALHDLLDQWPVDEVGGNQFALNMTRWRRRYKGNIPPNETNNRPTDCLSAAEFDGLVVRMMGDLRVPLTEVSSEVRSTKRRQRIRERVTKLALTNGSGHHKFIQAIMSDSPPPYLMDISGNKFRMIKETETNLRIQPRYLVWAYDSLRHGWREMVPHHILSPGLSVFELARKASEWEAGGQLIHTLSASCYNCGEGSKFHASTKTCERCEKPWSPAKFWEWLRSRHFENICDQLKKSDYAGPEDFGGPTDSQKPGDSSRRVNWDRVDQDRWSMIIDGIGFDFPTEKEEPRYREVLANRLRFVMEVIDGMDQSVDEIFARVFTTWNFSA</sequence>
<dbReference type="GeneID" id="22913607"/>
<organism evidence="2 3">
    <name type="scientific">Gregarina niphandrodes</name>
    <name type="common">Septate eugregarine</name>
    <dbReference type="NCBI Taxonomy" id="110365"/>
    <lineage>
        <taxon>Eukaryota</taxon>
        <taxon>Sar</taxon>
        <taxon>Alveolata</taxon>
        <taxon>Apicomplexa</taxon>
        <taxon>Conoidasida</taxon>
        <taxon>Gregarinasina</taxon>
        <taxon>Eugregarinorida</taxon>
        <taxon>Gregarinidae</taxon>
        <taxon>Gregarina</taxon>
    </lineage>
</organism>
<dbReference type="EMBL" id="AFNH02000762">
    <property type="protein sequence ID" value="EZG56721.1"/>
    <property type="molecule type" value="Genomic_DNA"/>
</dbReference>
<comment type="caution">
    <text evidence="2">The sequence shown here is derived from an EMBL/GenBank/DDBJ whole genome shotgun (WGS) entry which is preliminary data.</text>
</comment>
<evidence type="ECO:0000313" key="2">
    <source>
        <dbReference type="EMBL" id="EZG56721.1"/>
    </source>
</evidence>
<dbReference type="AlphaFoldDB" id="A0A023B4S7"/>
<evidence type="ECO:0000256" key="1">
    <source>
        <dbReference type="SAM" id="MobiDB-lite"/>
    </source>
</evidence>
<reference evidence="2" key="1">
    <citation type="submission" date="2013-12" db="EMBL/GenBank/DDBJ databases">
        <authorList>
            <person name="Omoto C.K."/>
            <person name="Sibley D."/>
            <person name="Venepally P."/>
            <person name="Hadjithomas M."/>
            <person name="Karamycheva S."/>
            <person name="Brunk B."/>
            <person name="Roos D."/>
            <person name="Caler E."/>
            <person name="Lorenzi H."/>
        </authorList>
    </citation>
    <scope>NUCLEOTIDE SEQUENCE</scope>
</reference>